<accession>A0A9D4VD39</accession>
<evidence type="ECO:0000313" key="3">
    <source>
        <dbReference type="EMBL" id="KAI5083854.1"/>
    </source>
</evidence>
<dbReference type="AlphaFoldDB" id="A0A9D4VD39"/>
<comment type="caution">
    <text evidence="3">The sequence shown here is derived from an EMBL/GenBank/DDBJ whole genome shotgun (WGS) entry which is preliminary data.</text>
</comment>
<dbReference type="EMBL" id="JABFUD020000001">
    <property type="protein sequence ID" value="KAI5083854.1"/>
    <property type="molecule type" value="Genomic_DNA"/>
</dbReference>
<feature type="compositionally biased region" description="Basic and acidic residues" evidence="1">
    <location>
        <begin position="13"/>
        <end position="27"/>
    </location>
</feature>
<proteinExistence type="predicted"/>
<keyword evidence="4" id="KW-1185">Reference proteome</keyword>
<feature type="region of interest" description="Disordered" evidence="1">
    <location>
        <begin position="1"/>
        <end position="27"/>
    </location>
</feature>
<evidence type="ECO:0000313" key="4">
    <source>
        <dbReference type="Proteomes" id="UP000886520"/>
    </source>
</evidence>
<name>A0A9D4VD39_ADICA</name>
<reference evidence="3" key="1">
    <citation type="submission" date="2021-01" db="EMBL/GenBank/DDBJ databases">
        <title>Adiantum capillus-veneris genome.</title>
        <authorList>
            <person name="Fang Y."/>
            <person name="Liao Q."/>
        </authorList>
    </citation>
    <scope>NUCLEOTIDE SEQUENCE</scope>
    <source>
        <strain evidence="3">H3</strain>
        <tissue evidence="3">Leaf</tissue>
    </source>
</reference>
<gene>
    <name evidence="3" type="ORF">GOP47_0000023</name>
</gene>
<protein>
    <recommendedName>
        <fullName evidence="2">C17orf113 probable zinc finger domain-containing protein</fullName>
    </recommendedName>
</protein>
<dbReference type="Proteomes" id="UP000886520">
    <property type="component" value="Chromosome 1"/>
</dbReference>
<evidence type="ECO:0000256" key="1">
    <source>
        <dbReference type="SAM" id="MobiDB-lite"/>
    </source>
</evidence>
<sequence length="345" mass="39303">MSQSNLLQQKTSASDDKACASDNKTEKQSMREFLKDIFGSDSEMEDIVEIEDTLEVGVESLNAHTIEEIEGVRQSTDGSHNGVSTTTEMIAPTKAKKVTVRKFRQEWTITYPFVFQVIHKEKEFMKCAWCTKYKVKGPWGKGNGCKTIMKSAIRKHRKSKEHVWAATKHYSEGGKQMKTHEKEVISKNRHRVITVMKLAYFNAKEDLAIRKYEGLCGLAYSLNVEEMPIQHDYSSYTNMMAGKEFIFCISKYLDDLQKQKLLQSPYYALMVDETTYRSLEKHLIIYFSFLAPKCSSCSSTEITFAKLLTVPDGCAQTKFDAIMKMMKEVGLNKQQLVGIATDGDS</sequence>
<feature type="domain" description="C17orf113 probable zinc finger" evidence="2">
    <location>
        <begin position="120"/>
        <end position="168"/>
    </location>
</feature>
<dbReference type="PANTHER" id="PTHR46880:SF5">
    <property type="entry name" value="DUF4371 DOMAIN-CONTAINING PROTEIN"/>
    <property type="match status" value="1"/>
</dbReference>
<feature type="compositionally biased region" description="Polar residues" evidence="1">
    <location>
        <begin position="1"/>
        <end position="12"/>
    </location>
</feature>
<dbReference type="InterPro" id="IPR057456">
    <property type="entry name" value="Znf_C17orf113"/>
</dbReference>
<dbReference type="PANTHER" id="PTHR46880">
    <property type="entry name" value="RAS-ASSOCIATING DOMAIN-CONTAINING PROTEIN"/>
    <property type="match status" value="1"/>
</dbReference>
<evidence type="ECO:0000259" key="2">
    <source>
        <dbReference type="Pfam" id="PF25431"/>
    </source>
</evidence>
<dbReference type="OrthoDB" id="10354131at2759"/>
<organism evidence="3 4">
    <name type="scientific">Adiantum capillus-veneris</name>
    <name type="common">Maidenhair fern</name>
    <dbReference type="NCBI Taxonomy" id="13818"/>
    <lineage>
        <taxon>Eukaryota</taxon>
        <taxon>Viridiplantae</taxon>
        <taxon>Streptophyta</taxon>
        <taxon>Embryophyta</taxon>
        <taxon>Tracheophyta</taxon>
        <taxon>Polypodiopsida</taxon>
        <taxon>Polypodiidae</taxon>
        <taxon>Polypodiales</taxon>
        <taxon>Pteridineae</taxon>
        <taxon>Pteridaceae</taxon>
        <taxon>Vittarioideae</taxon>
        <taxon>Adiantum</taxon>
    </lineage>
</organism>
<dbReference type="Pfam" id="PF25431">
    <property type="entry name" value="zf-C17orf113"/>
    <property type="match status" value="1"/>
</dbReference>